<evidence type="ECO:0000259" key="1">
    <source>
        <dbReference type="Pfam" id="PF18962"/>
    </source>
</evidence>
<dbReference type="NCBIfam" id="TIGR04183">
    <property type="entry name" value="Por_Secre_tail"/>
    <property type="match status" value="1"/>
</dbReference>
<gene>
    <name evidence="2" type="ORF">SDC9_42760</name>
</gene>
<organism evidence="2">
    <name type="scientific">bioreactor metagenome</name>
    <dbReference type="NCBI Taxonomy" id="1076179"/>
    <lineage>
        <taxon>unclassified sequences</taxon>
        <taxon>metagenomes</taxon>
        <taxon>ecological metagenomes</taxon>
    </lineage>
</organism>
<feature type="domain" description="Secretion system C-terminal sorting" evidence="1">
    <location>
        <begin position="243"/>
        <end position="316"/>
    </location>
</feature>
<dbReference type="AlphaFoldDB" id="A0A644VYY5"/>
<dbReference type="InterPro" id="IPR026444">
    <property type="entry name" value="Secre_tail"/>
</dbReference>
<dbReference type="Pfam" id="PF18962">
    <property type="entry name" value="Por_Secre_tail"/>
    <property type="match status" value="1"/>
</dbReference>
<evidence type="ECO:0000313" key="2">
    <source>
        <dbReference type="EMBL" id="MPL96578.1"/>
    </source>
</evidence>
<protein>
    <recommendedName>
        <fullName evidence="1">Secretion system C-terminal sorting domain-containing protein</fullName>
    </recommendedName>
</protein>
<accession>A0A644VYY5</accession>
<name>A0A644VYY5_9ZZZZ</name>
<reference evidence="2" key="1">
    <citation type="submission" date="2019-08" db="EMBL/GenBank/DDBJ databases">
        <authorList>
            <person name="Kucharzyk K."/>
            <person name="Murdoch R.W."/>
            <person name="Higgins S."/>
            <person name="Loffler F."/>
        </authorList>
    </citation>
    <scope>NUCLEOTIDE SEQUENCE</scope>
</reference>
<proteinExistence type="predicted"/>
<sequence length="318" mass="35737">MFSAGLLNAQTYSLITTTETYSNLANPVSLNNGQVWEMPDYIIPIGFDFWYFHSTVDTLFFFETAPAMLSTSDEEGGFHKIIIPFGASLVDRGYGTAHSLSPLSYELTGDIGNRIFKMEWKNVGFLFELLVNNTLNDFVNFQLWLYEASGNIEIHYGPSQILNPDYAYADESGPSVTLIPDYDYDMDTISTKSLWLQGNPLYPSMVESDDFFYLNGSILPNTVYQFNNLTVENAGFNIEVPVVYPNPVVDILNIRLKNVINPATVIICDMTGRKVYNASINPDQVGDMQIPVSDLTNGIYLLIIKQGKEIHTSRFIKA</sequence>
<dbReference type="EMBL" id="VSSQ01000515">
    <property type="protein sequence ID" value="MPL96578.1"/>
    <property type="molecule type" value="Genomic_DNA"/>
</dbReference>
<dbReference type="Gene3D" id="2.60.40.3080">
    <property type="match status" value="1"/>
</dbReference>
<comment type="caution">
    <text evidence="2">The sequence shown here is derived from an EMBL/GenBank/DDBJ whole genome shotgun (WGS) entry which is preliminary data.</text>
</comment>